<evidence type="ECO:0000313" key="3">
    <source>
        <dbReference type="EMBL" id="GEU49322.1"/>
    </source>
</evidence>
<evidence type="ECO:0000256" key="1">
    <source>
        <dbReference type="SAM" id="Coils"/>
    </source>
</evidence>
<sequence>MKILKNKLESLKLLENNIESMKILKNKLESLKLQENQPADGLVPLSIKNHIRKCFAEAVKETTSRDPQGHAKALYGTINTIIIVDLLVVVMIRVFDLLVVVRIISAFMVKTNFLEGIFGESIWREYMTGVSRPQICHQIIAWENHREEEDQEGNNSPEIKTLPLFPIHGGSQHDFFVLEASDLSSDHSVGGYYTARMVGPYMDITTDFVCVIYVN</sequence>
<evidence type="ECO:0000256" key="2">
    <source>
        <dbReference type="SAM" id="Phobius"/>
    </source>
</evidence>
<keyword evidence="2" id="KW-0472">Membrane</keyword>
<feature type="coiled-coil region" evidence="1">
    <location>
        <begin position="1"/>
        <end position="34"/>
    </location>
</feature>
<keyword evidence="1" id="KW-0175">Coiled coil</keyword>
<proteinExistence type="predicted"/>
<dbReference type="AlphaFoldDB" id="A0A6L2KKX7"/>
<feature type="transmembrane region" description="Helical" evidence="2">
    <location>
        <begin position="73"/>
        <end position="95"/>
    </location>
</feature>
<dbReference type="EMBL" id="BKCJ010002548">
    <property type="protein sequence ID" value="GEU49322.1"/>
    <property type="molecule type" value="Genomic_DNA"/>
</dbReference>
<accession>A0A6L2KKX7</accession>
<keyword evidence="2" id="KW-0812">Transmembrane</keyword>
<protein>
    <submittedName>
        <fullName evidence="3">Protein WUSCHEL-like</fullName>
    </submittedName>
</protein>
<organism evidence="3">
    <name type="scientific">Tanacetum cinerariifolium</name>
    <name type="common">Dalmatian daisy</name>
    <name type="synonym">Chrysanthemum cinerariifolium</name>
    <dbReference type="NCBI Taxonomy" id="118510"/>
    <lineage>
        <taxon>Eukaryota</taxon>
        <taxon>Viridiplantae</taxon>
        <taxon>Streptophyta</taxon>
        <taxon>Embryophyta</taxon>
        <taxon>Tracheophyta</taxon>
        <taxon>Spermatophyta</taxon>
        <taxon>Magnoliopsida</taxon>
        <taxon>eudicotyledons</taxon>
        <taxon>Gunneridae</taxon>
        <taxon>Pentapetalae</taxon>
        <taxon>asterids</taxon>
        <taxon>campanulids</taxon>
        <taxon>Asterales</taxon>
        <taxon>Asteraceae</taxon>
        <taxon>Asteroideae</taxon>
        <taxon>Anthemideae</taxon>
        <taxon>Anthemidinae</taxon>
        <taxon>Tanacetum</taxon>
    </lineage>
</organism>
<reference evidence="3" key="1">
    <citation type="journal article" date="2019" name="Sci. Rep.">
        <title>Draft genome of Tanacetum cinerariifolium, the natural source of mosquito coil.</title>
        <authorList>
            <person name="Yamashiro T."/>
            <person name="Shiraishi A."/>
            <person name="Satake H."/>
            <person name="Nakayama K."/>
        </authorList>
    </citation>
    <scope>NUCLEOTIDE SEQUENCE</scope>
</reference>
<name>A0A6L2KKX7_TANCI</name>
<gene>
    <name evidence="3" type="ORF">Tci_021300</name>
</gene>
<comment type="caution">
    <text evidence="3">The sequence shown here is derived from an EMBL/GenBank/DDBJ whole genome shotgun (WGS) entry which is preliminary data.</text>
</comment>
<keyword evidence="2" id="KW-1133">Transmembrane helix</keyword>